<organism evidence="1">
    <name type="scientific">marine metagenome</name>
    <dbReference type="NCBI Taxonomy" id="408172"/>
    <lineage>
        <taxon>unclassified sequences</taxon>
        <taxon>metagenomes</taxon>
        <taxon>ecological metagenomes</taxon>
    </lineage>
</organism>
<dbReference type="AlphaFoldDB" id="A0A381XPX0"/>
<accession>A0A381XPX0</accession>
<evidence type="ECO:0000313" key="1">
    <source>
        <dbReference type="EMBL" id="SVA66799.1"/>
    </source>
</evidence>
<protein>
    <recommendedName>
        <fullName evidence="2">Gfo/Idh/MocA-like oxidoreductase N-terminal domain-containing protein</fullName>
    </recommendedName>
</protein>
<gene>
    <name evidence="1" type="ORF">METZ01_LOCUS119653</name>
</gene>
<dbReference type="Gene3D" id="3.40.50.720">
    <property type="entry name" value="NAD(P)-binding Rossmann-like Domain"/>
    <property type="match status" value="1"/>
</dbReference>
<dbReference type="Gene3D" id="3.30.360.10">
    <property type="entry name" value="Dihydrodipicolinate Reductase, domain 2"/>
    <property type="match status" value="1"/>
</dbReference>
<dbReference type="InterPro" id="IPR036291">
    <property type="entry name" value="NAD(P)-bd_dom_sf"/>
</dbReference>
<dbReference type="SUPFAM" id="SSF51735">
    <property type="entry name" value="NAD(P)-binding Rossmann-fold domains"/>
    <property type="match status" value="1"/>
</dbReference>
<evidence type="ECO:0008006" key="2">
    <source>
        <dbReference type="Google" id="ProtNLM"/>
    </source>
</evidence>
<sequence length="299" mass="32887">MAQAYEAVLDALKVKFVVIGRGEKSSTTFETATGRAATTGGVRLAIADNVIPKRAIVAVGVEQLAEVACDLLDAGVRHLLLEKPGGLSSDELAQISDRAISAEIAIAYNRRYYASTSAARRIITEDGGVSSFFFEVTEWPHATEPRQVDPTVRKRWFLAQSSHVVDLAFHLGGRPVDWACWHKGSLPWHQESSRFAGAGVTADGATFGFHGDWEAPGRWGLEILTRRHRLMLRPLETLQVMSTGSLEVTSAPIDAHIDHEFKPGIHEQTRAFLLGNDSMLCSLDEQIQNMLIYEQMAGY</sequence>
<reference evidence="1" key="1">
    <citation type="submission" date="2018-05" db="EMBL/GenBank/DDBJ databases">
        <authorList>
            <person name="Lanie J.A."/>
            <person name="Ng W.-L."/>
            <person name="Kazmierczak K.M."/>
            <person name="Andrzejewski T.M."/>
            <person name="Davidsen T.M."/>
            <person name="Wayne K.J."/>
            <person name="Tettelin H."/>
            <person name="Glass J.I."/>
            <person name="Rusch D."/>
            <person name="Podicherti R."/>
            <person name="Tsui H.-C.T."/>
            <person name="Winkler M.E."/>
        </authorList>
    </citation>
    <scope>NUCLEOTIDE SEQUENCE</scope>
</reference>
<dbReference type="EMBL" id="UINC01015954">
    <property type="protein sequence ID" value="SVA66799.1"/>
    <property type="molecule type" value="Genomic_DNA"/>
</dbReference>
<name>A0A381XPX0_9ZZZZ</name>
<proteinExistence type="predicted"/>